<dbReference type="PANTHER" id="PTHR43588">
    <property type="entry name" value="COBALT-PRECORRIN-8 METHYLMUTASE"/>
    <property type="match status" value="1"/>
</dbReference>
<dbReference type="Proteomes" id="UP000186777">
    <property type="component" value="Unassembled WGS sequence"/>
</dbReference>
<dbReference type="STRING" id="626940.BHW43_09560"/>
<comment type="similarity">
    <text evidence="2">Belongs to the CobH/CbiC family.</text>
</comment>
<gene>
    <name evidence="5" type="primary">cbiC</name>
    <name evidence="5" type="ORF">BHW43_09560</name>
</gene>
<dbReference type="SUPFAM" id="SSF63965">
    <property type="entry name" value="Precorrin-8X methylmutase CbiC/CobH"/>
    <property type="match status" value="1"/>
</dbReference>
<evidence type="ECO:0000256" key="2">
    <source>
        <dbReference type="ARBA" id="ARBA00009774"/>
    </source>
</evidence>
<evidence type="ECO:0000313" key="5">
    <source>
        <dbReference type="EMBL" id="OLA36548.1"/>
    </source>
</evidence>
<dbReference type="EMBL" id="MNTG01000044">
    <property type="protein sequence ID" value="OLA36548.1"/>
    <property type="molecule type" value="Genomic_DNA"/>
</dbReference>
<dbReference type="Pfam" id="PF02570">
    <property type="entry name" value="CbiC"/>
    <property type="match status" value="1"/>
</dbReference>
<sequence>MHLQNVLPADIEKRSMEIIGEELGQIHIDEEKIDIVKRVIHTSADFDYARNMLFSDGVVEKALAALQKGATIVTDTNMACTGINKMGLGKLGAKAVCFMADPDVAARAKEAGSTRAAACMEKACTIEGPVIIAVGNAPTALVRLDELVKEGKIKPELVIGVPVGFVNVVESKEIIMKTGIPYIVARGRKGGSNVAAAICNALIYKLTRK</sequence>
<dbReference type="AlphaFoldDB" id="A0A1Q6R2E2"/>
<dbReference type="Gene3D" id="3.40.50.10230">
    <property type="entry name" value="Cobalamin biosynthesis CobH/CbiC, precorrin-8X methylmutase"/>
    <property type="match status" value="1"/>
</dbReference>
<dbReference type="PANTHER" id="PTHR43588:SF1">
    <property type="entry name" value="COBALT-PRECORRIN-8 METHYLMUTASE"/>
    <property type="match status" value="1"/>
</dbReference>
<reference evidence="5 6" key="1">
    <citation type="journal article" date="2016" name="Nat. Biotechnol.">
        <title>Measurement of bacterial replication rates in microbial communities.</title>
        <authorList>
            <person name="Brown C.T."/>
            <person name="Olm M.R."/>
            <person name="Thomas B.C."/>
            <person name="Banfield J.F."/>
        </authorList>
    </citation>
    <scope>NUCLEOTIDE SEQUENCE [LARGE SCALE GENOMIC DNA]</scope>
    <source>
        <strain evidence="5">46_33</strain>
    </source>
</reference>
<dbReference type="GO" id="GO:0016993">
    <property type="term" value="F:precorrin-8X methylmutase activity"/>
    <property type="evidence" value="ECO:0007669"/>
    <property type="project" value="InterPro"/>
</dbReference>
<dbReference type="InterPro" id="IPR036588">
    <property type="entry name" value="CobH/CbiC_sf"/>
</dbReference>
<protein>
    <submittedName>
        <fullName evidence="5">Precorrin-8X methylmutase</fullName>
    </submittedName>
</protein>
<evidence type="ECO:0000256" key="4">
    <source>
        <dbReference type="ARBA" id="ARBA00023235"/>
    </source>
</evidence>
<dbReference type="RefSeq" id="WP_303680375.1">
    <property type="nucleotide sequence ID" value="NZ_CATXKC010000050.1"/>
</dbReference>
<comment type="pathway">
    <text evidence="1">Cofactor biosynthesis; adenosylcobalamin biosynthesis.</text>
</comment>
<evidence type="ECO:0000313" key="6">
    <source>
        <dbReference type="Proteomes" id="UP000186777"/>
    </source>
</evidence>
<comment type="caution">
    <text evidence="5">The sequence shown here is derived from an EMBL/GenBank/DDBJ whole genome shotgun (WGS) entry which is preliminary data.</text>
</comment>
<evidence type="ECO:0000256" key="3">
    <source>
        <dbReference type="ARBA" id="ARBA00022573"/>
    </source>
</evidence>
<dbReference type="GO" id="GO:0009236">
    <property type="term" value="P:cobalamin biosynthetic process"/>
    <property type="evidence" value="ECO:0007669"/>
    <property type="project" value="UniProtKB-UniPathway"/>
</dbReference>
<dbReference type="UniPathway" id="UPA00148"/>
<name>A0A1Q6R2E2_9FIRM</name>
<dbReference type="InterPro" id="IPR003722">
    <property type="entry name" value="Cbl_synth_CobH/CbiC"/>
</dbReference>
<keyword evidence="3" id="KW-0169">Cobalamin biosynthesis</keyword>
<accession>A0A1Q6R2E2</accession>
<organism evidence="5 6">
    <name type="scientific">Phascolarctobacterium succinatutens</name>
    <dbReference type="NCBI Taxonomy" id="626940"/>
    <lineage>
        <taxon>Bacteria</taxon>
        <taxon>Bacillati</taxon>
        <taxon>Bacillota</taxon>
        <taxon>Negativicutes</taxon>
        <taxon>Acidaminococcales</taxon>
        <taxon>Acidaminococcaceae</taxon>
        <taxon>Phascolarctobacterium</taxon>
    </lineage>
</organism>
<evidence type="ECO:0000256" key="1">
    <source>
        <dbReference type="ARBA" id="ARBA00004953"/>
    </source>
</evidence>
<proteinExistence type="inferred from homology"/>
<keyword evidence="4" id="KW-0413">Isomerase</keyword>